<dbReference type="Pfam" id="PF05396">
    <property type="entry name" value="Phage_T7_Capsid"/>
    <property type="match status" value="1"/>
</dbReference>
<gene>
    <name evidence="2" type="ORF">A2G96_17810</name>
</gene>
<name>A0A142JMY4_9BURK</name>
<feature type="region of interest" description="Disordered" evidence="1">
    <location>
        <begin position="1"/>
        <end position="71"/>
    </location>
</feature>
<organism evidence="2 3">
    <name type="scientific">Cupriavidus nantongensis</name>
    <dbReference type="NCBI Taxonomy" id="1796606"/>
    <lineage>
        <taxon>Bacteria</taxon>
        <taxon>Pseudomonadati</taxon>
        <taxon>Pseudomonadota</taxon>
        <taxon>Betaproteobacteria</taxon>
        <taxon>Burkholderiales</taxon>
        <taxon>Burkholderiaceae</taxon>
        <taxon>Cupriavidus</taxon>
    </lineage>
</organism>
<protein>
    <recommendedName>
        <fullName evidence="4">Capsid assembly protein</fullName>
    </recommendedName>
</protein>
<dbReference type="AlphaFoldDB" id="A0A142JMY4"/>
<dbReference type="EMBL" id="CP014844">
    <property type="protein sequence ID" value="AMR79446.1"/>
    <property type="molecule type" value="Genomic_DNA"/>
</dbReference>
<dbReference type="InterPro" id="IPR008768">
    <property type="entry name" value="Gp9-like"/>
</dbReference>
<evidence type="ECO:0000313" key="2">
    <source>
        <dbReference type="EMBL" id="AMR79446.1"/>
    </source>
</evidence>
<evidence type="ECO:0000256" key="1">
    <source>
        <dbReference type="SAM" id="MobiDB-lite"/>
    </source>
</evidence>
<dbReference type="KEGG" id="cnan:A2G96_17810"/>
<keyword evidence="3" id="KW-1185">Reference proteome</keyword>
<reference evidence="2 3" key="1">
    <citation type="submission" date="2016-03" db="EMBL/GenBank/DDBJ databases">
        <title>Complete genome sequence of a novel chlorpyrifos degrading bacterium, Cupriavidus nantongensis sp. X1.</title>
        <authorList>
            <person name="Fang L."/>
        </authorList>
    </citation>
    <scope>NUCLEOTIDE SEQUENCE [LARGE SCALE GENOMIC DNA]</scope>
    <source>
        <strain evidence="2 3">X1</strain>
    </source>
</reference>
<proteinExistence type="predicted"/>
<dbReference type="STRING" id="1796606.A2G96_17810"/>
<accession>A0A142JMY4</accession>
<evidence type="ECO:0008006" key="4">
    <source>
        <dbReference type="Google" id="ProtNLM"/>
    </source>
</evidence>
<feature type="compositionally biased region" description="Basic and acidic residues" evidence="1">
    <location>
        <begin position="43"/>
        <end position="64"/>
    </location>
</feature>
<evidence type="ECO:0000313" key="3">
    <source>
        <dbReference type="Proteomes" id="UP000075238"/>
    </source>
</evidence>
<sequence length="238" mass="25355">MVAKADGQVPNAGNTEPPNGATPPAAPAETEKKEGDGTPPENTEVKPEGDKPADENKEGDKPTDEPVEAAPDFAKMFEDGSFAQAFNAETLDPKFRDGLAKALNVKGEDVDGMVAQFKAGQAALAREATANLFKAAGGQEAFEAAVAWGQKNLTPEQQQWYDAQFNGPNASDAVALLMQKAGASRDPSLHVPSGASGTQALQPFRDQSEVTRAMADPRYRTSEAYRNEVESRLRISTY</sequence>
<dbReference type="Proteomes" id="UP000075238">
    <property type="component" value="Chromosome 1"/>
</dbReference>